<dbReference type="Pfam" id="PF00521">
    <property type="entry name" value="DNA_topoisoIV"/>
    <property type="match status" value="1"/>
</dbReference>
<comment type="catalytic activity">
    <reaction evidence="1 8 9">
        <text>ATP-dependent breakage, passage and rejoining of double-stranded DNA.</text>
        <dbReference type="EC" id="5.6.2.2"/>
    </reaction>
</comment>
<dbReference type="PANTHER" id="PTHR43493:SF5">
    <property type="entry name" value="DNA GYRASE SUBUNIT A, CHLOROPLASTIC_MITOCHONDRIAL"/>
    <property type="match status" value="1"/>
</dbReference>
<evidence type="ECO:0000256" key="5">
    <source>
        <dbReference type="ARBA" id="ARBA00023029"/>
    </source>
</evidence>
<dbReference type="NCBIfam" id="NF004043">
    <property type="entry name" value="PRK05560.1"/>
    <property type="match status" value="1"/>
</dbReference>
<dbReference type="HAMAP" id="MF_01897">
    <property type="entry name" value="GyrA"/>
    <property type="match status" value="1"/>
</dbReference>
<organism evidence="12 13">
    <name type="scientific">Candidatus Liptonbacteria bacterium RIFCSPLOWO2_01_FULL_45_15</name>
    <dbReference type="NCBI Taxonomy" id="1798649"/>
    <lineage>
        <taxon>Bacteria</taxon>
        <taxon>Candidatus Liptoniibacteriota</taxon>
    </lineage>
</organism>
<dbReference type="InterPro" id="IPR035516">
    <property type="entry name" value="Gyrase/topoIV_suA_C"/>
</dbReference>
<evidence type="ECO:0000313" key="12">
    <source>
        <dbReference type="EMBL" id="OGZ00537.1"/>
    </source>
</evidence>
<dbReference type="InterPro" id="IPR006691">
    <property type="entry name" value="GyrA/parC_rep"/>
</dbReference>
<dbReference type="InterPro" id="IPR002205">
    <property type="entry name" value="Topo_IIA_dom_A"/>
</dbReference>
<comment type="subcellular location">
    <subcellularLocation>
        <location evidence="8">Cytoplasm</location>
    </subcellularLocation>
</comment>
<dbReference type="Gene3D" id="2.120.10.90">
    <property type="entry name" value="DNA gyrase/topoisomerase IV, subunit A, C-terminal"/>
    <property type="match status" value="1"/>
</dbReference>
<evidence type="ECO:0000313" key="13">
    <source>
        <dbReference type="Proteomes" id="UP000176287"/>
    </source>
</evidence>
<dbReference type="GO" id="GO:0034335">
    <property type="term" value="F:DNA negative supercoiling activity"/>
    <property type="evidence" value="ECO:0007669"/>
    <property type="project" value="UniProtKB-ARBA"/>
</dbReference>
<dbReference type="SMART" id="SM00434">
    <property type="entry name" value="TOP4c"/>
    <property type="match status" value="1"/>
</dbReference>
<keyword evidence="7 8" id="KW-0413">Isomerase</keyword>
<dbReference type="EMBL" id="MHKZ01000018">
    <property type="protein sequence ID" value="OGZ00537.1"/>
    <property type="molecule type" value="Genomic_DNA"/>
</dbReference>
<evidence type="ECO:0000256" key="2">
    <source>
        <dbReference type="ARBA" id="ARBA00008263"/>
    </source>
</evidence>
<comment type="function">
    <text evidence="8">A type II topoisomerase that negatively supercoils closed circular double-stranded (ds) DNA in an ATP-dependent manner to modulate DNA topology and maintain chromosomes in an underwound state. Negative supercoiling favors strand separation, and DNA replication, transcription, recombination and repair, all of which involve strand separation. Also able to catalyze the interconversion of other topological isomers of dsDNA rings, including catenanes and knotted rings. Type II topoisomerases break and join 2 DNA strands simultaneously in an ATP-dependent manner.</text>
</comment>
<evidence type="ECO:0000256" key="9">
    <source>
        <dbReference type="PROSITE-ProRule" id="PRU01384"/>
    </source>
</evidence>
<dbReference type="PANTHER" id="PTHR43493">
    <property type="entry name" value="DNA GYRASE/TOPOISOMERASE SUBUNIT A"/>
    <property type="match status" value="1"/>
</dbReference>
<accession>A0A1G2CH36</accession>
<dbReference type="SUPFAM" id="SSF56719">
    <property type="entry name" value="Type II DNA topoisomerase"/>
    <property type="match status" value="1"/>
</dbReference>
<dbReference type="PROSITE" id="PS52040">
    <property type="entry name" value="TOPO_IIA"/>
    <property type="match status" value="1"/>
</dbReference>
<feature type="region of interest" description="Disordered" evidence="10">
    <location>
        <begin position="618"/>
        <end position="638"/>
    </location>
</feature>
<evidence type="ECO:0000256" key="3">
    <source>
        <dbReference type="ARBA" id="ARBA00022741"/>
    </source>
</evidence>
<dbReference type="EC" id="5.6.2.2" evidence="8"/>
<keyword evidence="5 8" id="KW-0799">Topoisomerase</keyword>
<dbReference type="FunFam" id="3.30.1360.40:FF:000002">
    <property type="entry name" value="DNA gyrase subunit A"/>
    <property type="match status" value="1"/>
</dbReference>
<dbReference type="InterPro" id="IPR013758">
    <property type="entry name" value="Topo_IIA_A/C_ab"/>
</dbReference>
<comment type="miscellaneous">
    <text evidence="8">Few gyrases are as efficient as E.coli at forming negative supercoils. Not all organisms have 2 type II topoisomerases; in organisms with a single type II topoisomerase this enzyme also has to decatenate newly replicated chromosomes.</text>
</comment>
<dbReference type="Proteomes" id="UP000176287">
    <property type="component" value="Unassembled WGS sequence"/>
</dbReference>
<dbReference type="Pfam" id="PF03989">
    <property type="entry name" value="DNA_gyraseA_C"/>
    <property type="match status" value="6"/>
</dbReference>
<dbReference type="InterPro" id="IPR013760">
    <property type="entry name" value="Topo_IIA-like_dom_sf"/>
</dbReference>
<keyword evidence="8" id="KW-0963">Cytoplasm</keyword>
<feature type="compositionally biased region" description="Basic and acidic residues" evidence="10">
    <location>
        <begin position="621"/>
        <end position="630"/>
    </location>
</feature>
<proteinExistence type="inferred from homology"/>
<evidence type="ECO:0000256" key="4">
    <source>
        <dbReference type="ARBA" id="ARBA00022840"/>
    </source>
</evidence>
<dbReference type="AlphaFoldDB" id="A0A1G2CH36"/>
<keyword evidence="3 8" id="KW-0547">Nucleotide-binding</keyword>
<evidence type="ECO:0000256" key="10">
    <source>
        <dbReference type="SAM" id="MobiDB-lite"/>
    </source>
</evidence>
<sequence length="867" mass="96312">MSNIEKREITTELQESYLNYAMSVIVSRALPDVRDGLKPVQRRILWDMWDSGLIYATKTRKCATVVGQVLGRYHPHGDVAVYDTLVRMAQDFSLRYPLIQGQGNFGSVDGDGAAHYRYTEAKLAKIAEEVLLDVEKETVDWQSNYDDTRQEPKVLPAKLPNLLLNGTVGIAVGMATNIPPHNLSEVADAVLYFADNQNADTDDLLKFVKGPDFPTGGIIFDQKGIREVYASGRGPILTRAKTDIQERKGKFSARGGPASGWDIVITEIPYQVNKSELIKHIAELVTNKRIEGIRDIRDESDREGMRVVIELKTDANPQKILNQLYQYTDLQKHFHMNMIALADGIQPQLMTLKDVISAYFEHRKKIVRRRTEFDLKKAKERAHILEGLYKALGMIDKIIAVIKKSKDKNDAHQNLVKQFKLSDIQANAILEMRLQTLAALERKKIEDELKEKMALIKDLEIILKSPAKIVNIIKGEVKELKEKYGGERKTAVVVGGVKTFSDEDLVPEEEAVITLSAGGYIKRLPPDAFKAQKRGGKGLIGSDVSEEDLITQFFGARTHDNVLFFTDRGRVFQTKVHEIPAASRTSKGRAIHNFLELPSDENVSAVVNYADLRGLNAQPRLDGESRRADQRGLGPRGSAQIHLRESAYLIMVTKNGVVKKTSLEDFKNIRRNGIIAISLKKGDALNWVRLSSGGDQVFLGTKNGQAIRFKESQVRPMSRTAGGIRAIRLKKGDVVAGFDIIKQNTDKNGQHTDKDGKNSGQLLSVSSQHVSVLVVMANGFGKQTPLKEYKLQNRGGSGIKTANITAKTGQLVTAQIITEQTELLALSEKGQIIRTALSEVRKTGRSAQGVRIMNLKSGDKLAGIVVI</sequence>
<gene>
    <name evidence="8" type="primary">gyrA</name>
    <name evidence="12" type="ORF">A3B13_01935</name>
</gene>
<dbReference type="STRING" id="1798649.A3B13_01935"/>
<dbReference type="GO" id="GO:0005524">
    <property type="term" value="F:ATP binding"/>
    <property type="evidence" value="ECO:0007669"/>
    <property type="project" value="UniProtKB-UniRule"/>
</dbReference>
<evidence type="ECO:0000256" key="8">
    <source>
        <dbReference type="HAMAP-Rule" id="MF_01897"/>
    </source>
</evidence>
<feature type="active site" description="O-(5'-phospho-DNA)-tyrosine intermediate" evidence="8 9">
    <location>
        <position position="118"/>
    </location>
</feature>
<dbReference type="InterPro" id="IPR013757">
    <property type="entry name" value="Topo_IIA_A_a_sf"/>
</dbReference>
<name>A0A1G2CH36_9BACT</name>
<evidence type="ECO:0000259" key="11">
    <source>
        <dbReference type="PROSITE" id="PS52040"/>
    </source>
</evidence>
<dbReference type="Gene3D" id="3.90.199.10">
    <property type="entry name" value="Topoisomerase II, domain 5"/>
    <property type="match status" value="1"/>
</dbReference>
<comment type="similarity">
    <text evidence="2 8">Belongs to the type II topoisomerase GyrA/ParC subunit family.</text>
</comment>
<feature type="short sequence motif" description="GyrA-box" evidence="8">
    <location>
        <begin position="532"/>
        <end position="538"/>
    </location>
</feature>
<reference evidence="12 13" key="1">
    <citation type="journal article" date="2016" name="Nat. Commun.">
        <title>Thousands of microbial genomes shed light on interconnected biogeochemical processes in an aquifer system.</title>
        <authorList>
            <person name="Anantharaman K."/>
            <person name="Brown C.T."/>
            <person name="Hug L.A."/>
            <person name="Sharon I."/>
            <person name="Castelle C.J."/>
            <person name="Probst A.J."/>
            <person name="Thomas B.C."/>
            <person name="Singh A."/>
            <person name="Wilkins M.J."/>
            <person name="Karaoz U."/>
            <person name="Brodie E.L."/>
            <person name="Williams K.H."/>
            <person name="Hubbard S.S."/>
            <person name="Banfield J.F."/>
        </authorList>
    </citation>
    <scope>NUCLEOTIDE SEQUENCE [LARGE SCALE GENOMIC DNA]</scope>
</reference>
<dbReference type="GO" id="GO:0006265">
    <property type="term" value="P:DNA topological change"/>
    <property type="evidence" value="ECO:0007669"/>
    <property type="project" value="UniProtKB-UniRule"/>
</dbReference>
<dbReference type="GO" id="GO:0006261">
    <property type="term" value="P:DNA-templated DNA replication"/>
    <property type="evidence" value="ECO:0007669"/>
    <property type="project" value="UniProtKB-UniRule"/>
</dbReference>
<keyword evidence="4 8" id="KW-0067">ATP-binding</keyword>
<dbReference type="GO" id="GO:0005737">
    <property type="term" value="C:cytoplasm"/>
    <property type="evidence" value="ECO:0007669"/>
    <property type="project" value="UniProtKB-SubCell"/>
</dbReference>
<protein>
    <recommendedName>
        <fullName evidence="8">DNA gyrase subunit A</fullName>
        <ecNumber evidence="8">5.6.2.2</ecNumber>
    </recommendedName>
</protein>
<keyword evidence="6 8" id="KW-0238">DNA-binding</keyword>
<dbReference type="GO" id="GO:0003677">
    <property type="term" value="F:DNA binding"/>
    <property type="evidence" value="ECO:0007669"/>
    <property type="project" value="UniProtKB-UniRule"/>
</dbReference>
<dbReference type="Gene3D" id="1.10.268.10">
    <property type="entry name" value="Topoisomerase, domain 3"/>
    <property type="match status" value="1"/>
</dbReference>
<dbReference type="Gene3D" id="3.30.1360.40">
    <property type="match status" value="1"/>
</dbReference>
<comment type="subunit">
    <text evidence="8">Heterotetramer, composed of two GyrA and two GyrB chains. In the heterotetramer, GyrA contains the active site tyrosine that forms a transient covalent intermediate with DNA, while GyrB binds cofactors and catalyzes ATP hydrolysis.</text>
</comment>
<comment type="caution">
    <text evidence="12">The sequence shown here is derived from an EMBL/GenBank/DDBJ whole genome shotgun (WGS) entry which is preliminary data.</text>
</comment>
<evidence type="ECO:0000256" key="1">
    <source>
        <dbReference type="ARBA" id="ARBA00000185"/>
    </source>
</evidence>
<evidence type="ECO:0000256" key="7">
    <source>
        <dbReference type="ARBA" id="ARBA00023235"/>
    </source>
</evidence>
<feature type="domain" description="Topo IIA-type catalytic" evidence="11">
    <location>
        <begin position="30"/>
        <end position="505"/>
    </location>
</feature>
<dbReference type="InterPro" id="IPR050220">
    <property type="entry name" value="Type_II_DNA_Topoisomerases"/>
</dbReference>
<dbReference type="SUPFAM" id="SSF101904">
    <property type="entry name" value="GyrA/ParC C-terminal domain-like"/>
    <property type="match status" value="1"/>
</dbReference>
<evidence type="ECO:0000256" key="6">
    <source>
        <dbReference type="ARBA" id="ARBA00023125"/>
    </source>
</evidence>
<dbReference type="FunFam" id="1.10.268.10:FF:000001">
    <property type="entry name" value="DNA gyrase subunit A"/>
    <property type="match status" value="1"/>
</dbReference>
<dbReference type="GO" id="GO:0009330">
    <property type="term" value="C:DNA topoisomerase type II (double strand cut, ATP-hydrolyzing) complex"/>
    <property type="evidence" value="ECO:0007669"/>
    <property type="project" value="TreeGrafter"/>
</dbReference>
<dbReference type="InterPro" id="IPR005743">
    <property type="entry name" value="GyrA"/>
</dbReference>
<dbReference type="NCBIfam" id="NF004044">
    <property type="entry name" value="PRK05561.1"/>
    <property type="match status" value="1"/>
</dbReference>
<dbReference type="CDD" id="cd00187">
    <property type="entry name" value="TOP4c"/>
    <property type="match status" value="1"/>
</dbReference>
<dbReference type="GO" id="GO:0005694">
    <property type="term" value="C:chromosome"/>
    <property type="evidence" value="ECO:0007669"/>
    <property type="project" value="InterPro"/>
</dbReference>